<dbReference type="Proteomes" id="UP001153076">
    <property type="component" value="Unassembled WGS sequence"/>
</dbReference>
<dbReference type="OrthoDB" id="677550at2759"/>
<dbReference type="AlphaFoldDB" id="A0A9Q1GR22"/>
<proteinExistence type="predicted"/>
<evidence type="ECO:0000313" key="2">
    <source>
        <dbReference type="EMBL" id="KAJ8426022.1"/>
    </source>
</evidence>
<sequence>MKALEDFHTCIGLPSNHSKLQIVFGGCDTRPPQQCLQITGFQVGGLPFKCLGVPMTATRLSKLECRVFLDTIMGKLKTWLTKSISFTGRAQLLSSIISGMYNYWVTIFIFPQDVIENINQMCRNYLWGGHQILSGSPPFPGRLHVYLRNRGALHGTKHPSPSWSRSSQRKKTSSGLNGCMESTSKMLIGGNTVHPRITIYSRVIAINTGNGKKVNILLAKVINGYWERWNIKPGASSYGHNQLSPGTLLPHGCFTTNGSQSRAEEDLEHVFFNCGWAQAFWQEIISWWPIPISLQGFTTTIYQIWRARNLRIFENKDLPLQATVAQTKEQIIQRILFLNSKSGKYTDCIDKLLG</sequence>
<comment type="caution">
    <text evidence="2">The sequence shown here is derived from an EMBL/GenBank/DDBJ whole genome shotgun (WGS) entry which is preliminary data.</text>
</comment>
<evidence type="ECO:0008006" key="4">
    <source>
        <dbReference type="Google" id="ProtNLM"/>
    </source>
</evidence>
<keyword evidence="3" id="KW-1185">Reference proteome</keyword>
<gene>
    <name evidence="2" type="ORF">Cgig2_017104</name>
</gene>
<accession>A0A9Q1GR22</accession>
<dbReference type="PANTHER" id="PTHR33116">
    <property type="entry name" value="REVERSE TRANSCRIPTASE ZINC-BINDING DOMAIN-CONTAINING PROTEIN-RELATED-RELATED"/>
    <property type="match status" value="1"/>
</dbReference>
<dbReference type="EMBL" id="JAKOGI010001363">
    <property type="protein sequence ID" value="KAJ8426022.1"/>
    <property type="molecule type" value="Genomic_DNA"/>
</dbReference>
<feature type="region of interest" description="Disordered" evidence="1">
    <location>
        <begin position="155"/>
        <end position="178"/>
    </location>
</feature>
<organism evidence="2 3">
    <name type="scientific">Carnegiea gigantea</name>
    <dbReference type="NCBI Taxonomy" id="171969"/>
    <lineage>
        <taxon>Eukaryota</taxon>
        <taxon>Viridiplantae</taxon>
        <taxon>Streptophyta</taxon>
        <taxon>Embryophyta</taxon>
        <taxon>Tracheophyta</taxon>
        <taxon>Spermatophyta</taxon>
        <taxon>Magnoliopsida</taxon>
        <taxon>eudicotyledons</taxon>
        <taxon>Gunneridae</taxon>
        <taxon>Pentapetalae</taxon>
        <taxon>Caryophyllales</taxon>
        <taxon>Cactineae</taxon>
        <taxon>Cactaceae</taxon>
        <taxon>Cactoideae</taxon>
        <taxon>Echinocereeae</taxon>
        <taxon>Carnegiea</taxon>
    </lineage>
</organism>
<evidence type="ECO:0000313" key="3">
    <source>
        <dbReference type="Proteomes" id="UP001153076"/>
    </source>
</evidence>
<dbReference type="PANTHER" id="PTHR33116:SF66">
    <property type="entry name" value="REVERSE TRANSCRIPTASE ZINC-BINDING DOMAIN-CONTAINING PROTEIN"/>
    <property type="match status" value="1"/>
</dbReference>
<evidence type="ECO:0000256" key="1">
    <source>
        <dbReference type="SAM" id="MobiDB-lite"/>
    </source>
</evidence>
<protein>
    <recommendedName>
        <fullName evidence="4">Reverse transcriptase</fullName>
    </recommendedName>
</protein>
<name>A0A9Q1GR22_9CARY</name>
<reference evidence="2" key="1">
    <citation type="submission" date="2022-04" db="EMBL/GenBank/DDBJ databases">
        <title>Carnegiea gigantea Genome sequencing and assembly v2.</title>
        <authorList>
            <person name="Copetti D."/>
            <person name="Sanderson M.J."/>
            <person name="Burquez A."/>
            <person name="Wojciechowski M.F."/>
        </authorList>
    </citation>
    <scope>NUCLEOTIDE SEQUENCE</scope>
    <source>
        <strain evidence="2">SGP5-SGP5p</strain>
        <tissue evidence="2">Aerial part</tissue>
    </source>
</reference>